<dbReference type="InterPro" id="IPR050263">
    <property type="entry name" value="Bact_Fimbrial_Adh_Pro"/>
</dbReference>
<accession>A0AB35YW16</accession>
<dbReference type="AlphaFoldDB" id="A0AB35YW16"/>
<comment type="caution">
    <text evidence="3">The sequence shown here is derived from an EMBL/GenBank/DDBJ whole genome shotgun (WGS) entry which is preliminary data.</text>
</comment>
<keyword evidence="1" id="KW-0732">Signal</keyword>
<dbReference type="GO" id="GO:0043709">
    <property type="term" value="P:cell adhesion involved in single-species biofilm formation"/>
    <property type="evidence" value="ECO:0007669"/>
    <property type="project" value="TreeGrafter"/>
</dbReference>
<gene>
    <name evidence="3" type="ORF">C3R40_001595</name>
</gene>
<reference evidence="3 4" key="1">
    <citation type="submission" date="2024-07" db="EMBL/GenBank/DDBJ databases">
        <title>Making a pathogen? Evaluating the impact of protist predation on the evolution of virulence in Serratia marcescens.</title>
        <authorList>
            <person name="Hopkins H."/>
            <person name="Lopezguerra C."/>
            <person name="Lau M.-J."/>
        </authorList>
    </citation>
    <scope>NUCLEOTIDE SEQUENCE [LARGE SCALE GENOMIC DNA]</scope>
    <source>
        <strain evidence="3 4">KZ19</strain>
    </source>
</reference>
<dbReference type="GO" id="GO:0009289">
    <property type="term" value="C:pilus"/>
    <property type="evidence" value="ECO:0007669"/>
    <property type="project" value="InterPro"/>
</dbReference>
<feature type="chain" id="PRO_5044324446" evidence="1">
    <location>
        <begin position="27"/>
        <end position="170"/>
    </location>
</feature>
<dbReference type="PANTHER" id="PTHR33420">
    <property type="entry name" value="FIMBRIAL SUBUNIT ELFA-RELATED"/>
    <property type="match status" value="1"/>
</dbReference>
<dbReference type="Proteomes" id="UP000237365">
    <property type="component" value="Unassembled WGS sequence"/>
</dbReference>
<feature type="signal peptide" evidence="1">
    <location>
        <begin position="1"/>
        <end position="26"/>
    </location>
</feature>
<evidence type="ECO:0000313" key="4">
    <source>
        <dbReference type="Proteomes" id="UP000237365"/>
    </source>
</evidence>
<reference evidence="3 4" key="2">
    <citation type="submission" date="2024-07" db="EMBL/GenBank/DDBJ databases">
        <authorList>
            <person name="Raymann K."/>
        </authorList>
    </citation>
    <scope>NUCLEOTIDE SEQUENCE [LARGE SCALE GENOMIC DNA]</scope>
    <source>
        <strain evidence="3 4">KZ19</strain>
    </source>
</reference>
<sequence>MKKRMAQNVVRALLLVGGMNVMNAHAVAAGSADMTFRGTLVEPPPCTINNSSRIDVDFGDRVGITKVDGVNYRQPVNYQITCENNANGTWALTLSLSGAAASFDVNALQTSKTGLGIRVYQNDTPFRPGSTLPIDLANPPRLEAVPVQNAGATLTEGAFEAWATLRADYR</sequence>
<evidence type="ECO:0000313" key="3">
    <source>
        <dbReference type="EMBL" id="MEX3185312.1"/>
    </source>
</evidence>
<protein>
    <submittedName>
        <fullName evidence="3">Fimbrial protein</fullName>
    </submittedName>
</protein>
<organism evidence="3 4">
    <name type="scientific">Serratia marcescens</name>
    <dbReference type="NCBI Taxonomy" id="615"/>
    <lineage>
        <taxon>Bacteria</taxon>
        <taxon>Pseudomonadati</taxon>
        <taxon>Pseudomonadota</taxon>
        <taxon>Gammaproteobacteria</taxon>
        <taxon>Enterobacterales</taxon>
        <taxon>Yersiniaceae</taxon>
        <taxon>Serratia</taxon>
    </lineage>
</organism>
<dbReference type="PANTHER" id="PTHR33420:SF33">
    <property type="entry name" value="MINOR FIMBRIAL SUBUNIT"/>
    <property type="match status" value="1"/>
</dbReference>
<dbReference type="InterPro" id="IPR000259">
    <property type="entry name" value="Adhesion_dom_fimbrial"/>
</dbReference>
<evidence type="ECO:0000259" key="2">
    <source>
        <dbReference type="Pfam" id="PF00419"/>
    </source>
</evidence>
<dbReference type="Gene3D" id="2.60.40.1090">
    <property type="entry name" value="Fimbrial-type adhesion domain"/>
    <property type="match status" value="1"/>
</dbReference>
<dbReference type="Pfam" id="PF00419">
    <property type="entry name" value="Fimbrial"/>
    <property type="match status" value="1"/>
</dbReference>
<dbReference type="EMBL" id="PQGI02000001">
    <property type="protein sequence ID" value="MEX3185312.1"/>
    <property type="molecule type" value="Genomic_DNA"/>
</dbReference>
<dbReference type="InterPro" id="IPR036937">
    <property type="entry name" value="Adhesion_dom_fimbrial_sf"/>
</dbReference>
<proteinExistence type="predicted"/>
<feature type="domain" description="Fimbrial-type adhesion" evidence="2">
    <location>
        <begin position="35"/>
        <end position="169"/>
    </location>
</feature>
<dbReference type="RefSeq" id="WP_258040519.1">
    <property type="nucleotide sequence ID" value="NZ_JBQPLU010000018.1"/>
</dbReference>
<dbReference type="SUPFAM" id="SSF49401">
    <property type="entry name" value="Bacterial adhesins"/>
    <property type="match status" value="1"/>
</dbReference>
<name>A0AB35YW16_SERMA</name>
<dbReference type="InterPro" id="IPR008966">
    <property type="entry name" value="Adhesion_dom_sf"/>
</dbReference>
<evidence type="ECO:0000256" key="1">
    <source>
        <dbReference type="SAM" id="SignalP"/>
    </source>
</evidence>